<evidence type="ECO:0000259" key="10">
    <source>
        <dbReference type="PROSITE" id="PS00300"/>
    </source>
</evidence>
<evidence type="ECO:0000313" key="11">
    <source>
        <dbReference type="EMBL" id="SUZ58662.1"/>
    </source>
</evidence>
<keyword evidence="9" id="KW-0675">Receptor</keyword>
<dbReference type="NCBIfam" id="TIGR00064">
    <property type="entry name" value="ftsY"/>
    <property type="match status" value="1"/>
</dbReference>
<dbReference type="Pfam" id="PF00448">
    <property type="entry name" value="SRP54"/>
    <property type="match status" value="1"/>
</dbReference>
<dbReference type="SMART" id="SM00382">
    <property type="entry name" value="AAA"/>
    <property type="match status" value="1"/>
</dbReference>
<dbReference type="InterPro" id="IPR027417">
    <property type="entry name" value="P-loop_NTPase"/>
</dbReference>
<dbReference type="InterPro" id="IPR013822">
    <property type="entry name" value="Signal_recog_particl_SRP54_hlx"/>
</dbReference>
<evidence type="ECO:0000256" key="9">
    <source>
        <dbReference type="ARBA" id="ARBA00023170"/>
    </source>
</evidence>
<keyword evidence="8" id="KW-0472">Membrane</keyword>
<dbReference type="PANTHER" id="PTHR43134">
    <property type="entry name" value="SIGNAL RECOGNITION PARTICLE RECEPTOR SUBUNIT ALPHA"/>
    <property type="match status" value="1"/>
</dbReference>
<dbReference type="PANTHER" id="PTHR43134:SF1">
    <property type="entry name" value="SIGNAL RECOGNITION PARTICLE RECEPTOR SUBUNIT ALPHA"/>
    <property type="match status" value="1"/>
</dbReference>
<dbReference type="GO" id="GO:0003924">
    <property type="term" value="F:GTPase activity"/>
    <property type="evidence" value="ECO:0007669"/>
    <property type="project" value="TreeGrafter"/>
</dbReference>
<evidence type="ECO:0000256" key="3">
    <source>
        <dbReference type="ARBA" id="ARBA00022475"/>
    </source>
</evidence>
<keyword evidence="6" id="KW-0378">Hydrolase</keyword>
<dbReference type="SMART" id="SM00962">
    <property type="entry name" value="SRP54"/>
    <property type="match status" value="1"/>
</dbReference>
<dbReference type="InterPro" id="IPR003593">
    <property type="entry name" value="AAA+_ATPase"/>
</dbReference>
<feature type="domain" description="SRP54-type proteins GTP-binding" evidence="10">
    <location>
        <begin position="266"/>
        <end position="279"/>
    </location>
</feature>
<dbReference type="InterPro" id="IPR042101">
    <property type="entry name" value="SRP54_N_sf"/>
</dbReference>
<accession>A0A381NVM6</accession>
<dbReference type="SUPFAM" id="SSF52540">
    <property type="entry name" value="P-loop containing nucleoside triphosphate hydrolases"/>
    <property type="match status" value="1"/>
</dbReference>
<dbReference type="GO" id="GO:0005047">
    <property type="term" value="F:signal recognition particle binding"/>
    <property type="evidence" value="ECO:0007669"/>
    <property type="project" value="TreeGrafter"/>
</dbReference>
<evidence type="ECO:0000256" key="8">
    <source>
        <dbReference type="ARBA" id="ARBA00023136"/>
    </source>
</evidence>
<dbReference type="GO" id="GO:0005737">
    <property type="term" value="C:cytoplasm"/>
    <property type="evidence" value="ECO:0007669"/>
    <property type="project" value="UniProtKB-ARBA"/>
</dbReference>
<dbReference type="SUPFAM" id="SSF47364">
    <property type="entry name" value="Domain of the SRP/SRP receptor G-proteins"/>
    <property type="match status" value="1"/>
</dbReference>
<evidence type="ECO:0000256" key="2">
    <source>
        <dbReference type="ARBA" id="ARBA00008531"/>
    </source>
</evidence>
<dbReference type="InterPro" id="IPR036225">
    <property type="entry name" value="SRP/SRP_N"/>
</dbReference>
<dbReference type="GO" id="GO:0005525">
    <property type="term" value="F:GTP binding"/>
    <property type="evidence" value="ECO:0007669"/>
    <property type="project" value="UniProtKB-KW"/>
</dbReference>
<dbReference type="Gene3D" id="3.40.50.300">
    <property type="entry name" value="P-loop containing nucleotide triphosphate hydrolases"/>
    <property type="match status" value="1"/>
</dbReference>
<keyword evidence="3" id="KW-1003">Cell membrane</keyword>
<evidence type="ECO:0000256" key="4">
    <source>
        <dbReference type="ARBA" id="ARBA00022490"/>
    </source>
</evidence>
<keyword evidence="7" id="KW-0342">GTP-binding</keyword>
<sequence>MAFLGKLFSALSHTRSSISDALEMLTSHKISPEILEEFENCLIGADLGIQTVDEILGIIQKNNQSDFYTHVKDYLVSILPNSPGVQGGSDSLSVIMVVGVNGTGKTTTVAKLANYYLDQGKKVLLVGCDTYRAAAVEQLAIWANRLNIRLVCNEKSQEPSAVLYDGMAAGKALGSEIIIVDTAGRLHTNKNLMKELAKMERVVKNKFSHYDLSSLITIDANLGQNSFIQAKEFSDHIKLDGAVLTKMDGTAKGGIIFSLYRGLGIPVKFIGIGEDFSDFLSFNREDYVKSLFGRNK</sequence>
<protein>
    <recommendedName>
        <fullName evidence="10">SRP54-type proteins GTP-binding domain-containing protein</fullName>
    </recommendedName>
</protein>
<evidence type="ECO:0000256" key="7">
    <source>
        <dbReference type="ARBA" id="ARBA00023134"/>
    </source>
</evidence>
<name>A0A381NVM6_9ZZZZ</name>
<organism evidence="11">
    <name type="scientific">marine metagenome</name>
    <dbReference type="NCBI Taxonomy" id="408172"/>
    <lineage>
        <taxon>unclassified sequences</taxon>
        <taxon>metagenomes</taxon>
        <taxon>ecological metagenomes</taxon>
    </lineage>
</organism>
<dbReference type="SMART" id="SM00963">
    <property type="entry name" value="SRP54_N"/>
    <property type="match status" value="1"/>
</dbReference>
<dbReference type="InterPro" id="IPR000897">
    <property type="entry name" value="SRP54_GTPase_dom"/>
</dbReference>
<comment type="subcellular location">
    <subcellularLocation>
        <location evidence="1">Cell membrane</location>
        <topology evidence="1">Peripheral membrane protein</topology>
        <orientation evidence="1">Cytoplasmic side</orientation>
    </subcellularLocation>
</comment>
<dbReference type="AlphaFoldDB" id="A0A381NVM6"/>
<dbReference type="Gene3D" id="1.20.120.140">
    <property type="entry name" value="Signal recognition particle SRP54, nucleotide-binding domain"/>
    <property type="match status" value="1"/>
</dbReference>
<dbReference type="PROSITE" id="PS00300">
    <property type="entry name" value="SRP54"/>
    <property type="match status" value="1"/>
</dbReference>
<comment type="similarity">
    <text evidence="2">Belongs to the GTP-binding SRP family.</text>
</comment>
<evidence type="ECO:0000256" key="5">
    <source>
        <dbReference type="ARBA" id="ARBA00022741"/>
    </source>
</evidence>
<evidence type="ECO:0000256" key="6">
    <source>
        <dbReference type="ARBA" id="ARBA00022801"/>
    </source>
</evidence>
<dbReference type="InterPro" id="IPR004390">
    <property type="entry name" value="SR_rcpt_FtsY"/>
</dbReference>
<evidence type="ECO:0000256" key="1">
    <source>
        <dbReference type="ARBA" id="ARBA00004413"/>
    </source>
</evidence>
<dbReference type="GO" id="GO:0005886">
    <property type="term" value="C:plasma membrane"/>
    <property type="evidence" value="ECO:0007669"/>
    <property type="project" value="UniProtKB-SubCell"/>
</dbReference>
<gene>
    <name evidence="11" type="ORF">METZ01_LOCUS11516</name>
</gene>
<keyword evidence="4" id="KW-0963">Cytoplasm</keyword>
<dbReference type="EMBL" id="UINC01000633">
    <property type="protein sequence ID" value="SUZ58662.1"/>
    <property type="molecule type" value="Genomic_DNA"/>
</dbReference>
<dbReference type="GO" id="GO:0006614">
    <property type="term" value="P:SRP-dependent cotranslational protein targeting to membrane"/>
    <property type="evidence" value="ECO:0007669"/>
    <property type="project" value="InterPro"/>
</dbReference>
<keyword evidence="5" id="KW-0547">Nucleotide-binding</keyword>
<proteinExistence type="inferred from homology"/>
<reference evidence="11" key="1">
    <citation type="submission" date="2018-05" db="EMBL/GenBank/DDBJ databases">
        <authorList>
            <person name="Lanie J.A."/>
            <person name="Ng W.-L."/>
            <person name="Kazmierczak K.M."/>
            <person name="Andrzejewski T.M."/>
            <person name="Davidsen T.M."/>
            <person name="Wayne K.J."/>
            <person name="Tettelin H."/>
            <person name="Glass J.I."/>
            <person name="Rusch D."/>
            <person name="Podicherti R."/>
            <person name="Tsui H.-C.T."/>
            <person name="Winkler M.E."/>
        </authorList>
    </citation>
    <scope>NUCLEOTIDE SEQUENCE</scope>
</reference>
<dbReference type="FunFam" id="3.40.50.300:FF:000053">
    <property type="entry name" value="Signal recognition particle receptor FtsY"/>
    <property type="match status" value="1"/>
</dbReference>